<accession>A0A7R9D3F5</accession>
<organism evidence="1">
    <name type="scientific">Timema poppense</name>
    <name type="common">Walking stick</name>
    <dbReference type="NCBI Taxonomy" id="170557"/>
    <lineage>
        <taxon>Eukaryota</taxon>
        <taxon>Metazoa</taxon>
        <taxon>Ecdysozoa</taxon>
        <taxon>Arthropoda</taxon>
        <taxon>Hexapoda</taxon>
        <taxon>Insecta</taxon>
        <taxon>Pterygota</taxon>
        <taxon>Neoptera</taxon>
        <taxon>Polyneoptera</taxon>
        <taxon>Phasmatodea</taxon>
        <taxon>Timematodea</taxon>
        <taxon>Timematoidea</taxon>
        <taxon>Timematidae</taxon>
        <taxon>Timema</taxon>
    </lineage>
</organism>
<evidence type="ECO:0000313" key="1">
    <source>
        <dbReference type="EMBL" id="CAD7406505.1"/>
    </source>
</evidence>
<proteinExistence type="predicted"/>
<dbReference type="AlphaFoldDB" id="A0A7R9D3F5"/>
<sequence>MEVEWKTILEKPPPVHPTEIRTSIFPSSAVELNTTSALANYATEAGEIGTSKELNRKHTDELNLVLKEGDYSMEASNATLSPEFKDGFIPFDGEDILVLYREDSAKSLPTANALRMHGIAQFNITFYALPPSLSHLCNALFSLVPSVTIKNALPFTGMF</sequence>
<name>A0A7R9D3F5_TIMPO</name>
<dbReference type="EMBL" id="OD002901">
    <property type="protein sequence ID" value="CAD7406505.1"/>
    <property type="molecule type" value="Genomic_DNA"/>
</dbReference>
<protein>
    <submittedName>
        <fullName evidence="1">Uncharacterized protein</fullName>
    </submittedName>
</protein>
<gene>
    <name evidence="1" type="ORF">TPSB3V08_LOCUS5438</name>
</gene>
<reference evidence="1" key="1">
    <citation type="submission" date="2020-11" db="EMBL/GenBank/DDBJ databases">
        <authorList>
            <person name="Tran Van P."/>
        </authorList>
    </citation>
    <scope>NUCLEOTIDE SEQUENCE</scope>
</reference>